<name>A0A1D7TWW7_9HYPH</name>
<organism evidence="4 5">
    <name type="scientific">Bosea vaviloviae</name>
    <dbReference type="NCBI Taxonomy" id="1526658"/>
    <lineage>
        <taxon>Bacteria</taxon>
        <taxon>Pseudomonadati</taxon>
        <taxon>Pseudomonadota</taxon>
        <taxon>Alphaproteobacteria</taxon>
        <taxon>Hyphomicrobiales</taxon>
        <taxon>Boseaceae</taxon>
        <taxon>Bosea</taxon>
    </lineage>
</organism>
<evidence type="ECO:0000313" key="4">
    <source>
        <dbReference type="EMBL" id="AOO79608.1"/>
    </source>
</evidence>
<dbReference type="Gene3D" id="3.40.50.360">
    <property type="match status" value="1"/>
</dbReference>
<dbReference type="InterPro" id="IPR051545">
    <property type="entry name" value="NAD(P)H_dehydrogenase_qn"/>
</dbReference>
<comment type="similarity">
    <text evidence="1">Belongs to the NAD(P)H dehydrogenase (quinone) family.</text>
</comment>
<feature type="domain" description="Flavodoxin-like fold" evidence="3">
    <location>
        <begin position="1"/>
        <end position="136"/>
    </location>
</feature>
<dbReference type="AlphaFoldDB" id="A0A1D7TWW7"/>
<evidence type="ECO:0000259" key="3">
    <source>
        <dbReference type="Pfam" id="PF02525"/>
    </source>
</evidence>
<keyword evidence="2" id="KW-0560">Oxidoreductase</keyword>
<dbReference type="InterPro" id="IPR029039">
    <property type="entry name" value="Flavoprotein-like_sf"/>
</dbReference>
<evidence type="ECO:0000256" key="1">
    <source>
        <dbReference type="ARBA" id="ARBA00006252"/>
    </source>
</evidence>
<accession>A0A1D7TWW7</accession>
<proteinExistence type="inferred from homology"/>
<dbReference type="Proteomes" id="UP000094969">
    <property type="component" value="Chromosome"/>
</dbReference>
<dbReference type="InterPro" id="IPR003680">
    <property type="entry name" value="Flavodoxin_fold"/>
</dbReference>
<dbReference type="GO" id="GO:0003955">
    <property type="term" value="F:NAD(P)H dehydrogenase (quinone) activity"/>
    <property type="evidence" value="ECO:0007669"/>
    <property type="project" value="TreeGrafter"/>
</dbReference>
<dbReference type="EMBL" id="CP017147">
    <property type="protein sequence ID" value="AOO79608.1"/>
    <property type="molecule type" value="Genomic_DNA"/>
</dbReference>
<dbReference type="GO" id="GO:0005829">
    <property type="term" value="C:cytosol"/>
    <property type="evidence" value="ECO:0007669"/>
    <property type="project" value="TreeGrafter"/>
</dbReference>
<protein>
    <submittedName>
        <fullName evidence="4">NAD(P)H dehydrogenase</fullName>
    </submittedName>
</protein>
<sequence>MRVLVLYAHPDPESYGAALHEAVVTSLKQAGHEVDDCDLYAEGFDAVLSRAERVGYHDLASNTRPVAGYVERLQRAEALVLCFPVWNFGYPAILKGFFDRVFLPGISFKLVDGKVRPNLWNIRKLAAVTTYGGSRWRALLMGDPPRKVVRRVLRAVCHPSARPLYLAHYDMNRATPETRQAFFERVRAIIGRL</sequence>
<dbReference type="KEGG" id="bvv:BHK69_03105"/>
<dbReference type="RefSeq" id="WP_069688830.1">
    <property type="nucleotide sequence ID" value="NZ_CP017147.1"/>
</dbReference>
<dbReference type="SUPFAM" id="SSF52218">
    <property type="entry name" value="Flavoproteins"/>
    <property type="match status" value="1"/>
</dbReference>
<reference evidence="4 5" key="1">
    <citation type="journal article" date="2015" name="Antonie Van Leeuwenhoek">
        <title>Bosea vaviloviae sp. nov., a new species of slow-growing rhizobia isolated from nodules of the relict species Vavilovia formosa (Stev.) Fed.</title>
        <authorList>
            <person name="Safronova V.I."/>
            <person name="Kuznetsova I.G."/>
            <person name="Sazanova A.L."/>
            <person name="Kimeklis A.K."/>
            <person name="Belimov A.A."/>
            <person name="Andronov E.E."/>
            <person name="Pinaev A.G."/>
            <person name="Chizhevskaya E.P."/>
            <person name="Pukhaev A.R."/>
            <person name="Popov K.P."/>
            <person name="Willems A."/>
            <person name="Tikhonovich I.A."/>
        </authorList>
    </citation>
    <scope>NUCLEOTIDE SEQUENCE [LARGE SCALE GENOMIC DNA]</scope>
    <source>
        <strain evidence="4 5">Vaf18</strain>
    </source>
</reference>
<dbReference type="PANTHER" id="PTHR10204:SF34">
    <property type="entry name" value="NAD(P)H DEHYDROGENASE [QUINONE] 1 ISOFORM 1"/>
    <property type="match status" value="1"/>
</dbReference>
<evidence type="ECO:0000313" key="5">
    <source>
        <dbReference type="Proteomes" id="UP000094969"/>
    </source>
</evidence>
<gene>
    <name evidence="4" type="ORF">BHK69_03105</name>
</gene>
<dbReference type="PANTHER" id="PTHR10204">
    <property type="entry name" value="NAD P H OXIDOREDUCTASE-RELATED"/>
    <property type="match status" value="1"/>
</dbReference>
<dbReference type="STRING" id="1526658.BHK69_03105"/>
<dbReference type="Pfam" id="PF02525">
    <property type="entry name" value="Flavodoxin_2"/>
    <property type="match status" value="1"/>
</dbReference>
<keyword evidence="5" id="KW-1185">Reference proteome</keyword>
<dbReference type="OrthoDB" id="9798454at2"/>
<evidence type="ECO:0000256" key="2">
    <source>
        <dbReference type="ARBA" id="ARBA00023002"/>
    </source>
</evidence>